<evidence type="ECO:0000313" key="1">
    <source>
        <dbReference type="EMBL" id="MBA5777516.1"/>
    </source>
</evidence>
<sequence length="99" mass="10613">MTEFDSGPADEPTIFILVGRVWEQPGGGKDAAIPVNIILQAADDDSAVRISLQTLSEEGYVEAELDQIGVLTEEPDDPTYQSAYADALEGNVAVIAFRD</sequence>
<evidence type="ECO:0000313" key="2">
    <source>
        <dbReference type="Proteomes" id="UP000541109"/>
    </source>
</evidence>
<gene>
    <name evidence="1" type="ORF">H2509_10300</name>
</gene>
<proteinExistence type="predicted"/>
<dbReference type="RefSeq" id="WP_182164931.1">
    <property type="nucleotide sequence ID" value="NZ_JACFXV010000052.1"/>
</dbReference>
<reference evidence="1 2" key="1">
    <citation type="submission" date="2020-07" db="EMBL/GenBank/DDBJ databases">
        <title>Stappia sp., F7233, whole genome shotgun sequencing project.</title>
        <authorList>
            <person name="Jiang S."/>
            <person name="Liu Z.W."/>
            <person name="Du Z.J."/>
        </authorList>
    </citation>
    <scope>NUCLEOTIDE SEQUENCE [LARGE SCALE GENOMIC DNA]</scope>
    <source>
        <strain evidence="1 2">F7233</strain>
    </source>
</reference>
<name>A0A839AEG2_9HYPH</name>
<organism evidence="1 2">
    <name type="scientific">Stappia albiluteola</name>
    <dbReference type="NCBI Taxonomy" id="2758565"/>
    <lineage>
        <taxon>Bacteria</taxon>
        <taxon>Pseudomonadati</taxon>
        <taxon>Pseudomonadota</taxon>
        <taxon>Alphaproteobacteria</taxon>
        <taxon>Hyphomicrobiales</taxon>
        <taxon>Stappiaceae</taxon>
        <taxon>Stappia</taxon>
    </lineage>
</organism>
<accession>A0A839AEG2</accession>
<dbReference type="AlphaFoldDB" id="A0A839AEG2"/>
<dbReference type="Proteomes" id="UP000541109">
    <property type="component" value="Unassembled WGS sequence"/>
</dbReference>
<keyword evidence="2" id="KW-1185">Reference proteome</keyword>
<protein>
    <submittedName>
        <fullName evidence="1">Regulator</fullName>
    </submittedName>
</protein>
<dbReference type="EMBL" id="JACFXV010000052">
    <property type="protein sequence ID" value="MBA5777516.1"/>
    <property type="molecule type" value="Genomic_DNA"/>
</dbReference>
<comment type="caution">
    <text evidence="1">The sequence shown here is derived from an EMBL/GenBank/DDBJ whole genome shotgun (WGS) entry which is preliminary data.</text>
</comment>